<comment type="caution">
    <text evidence="1">The sequence shown here is derived from an EMBL/GenBank/DDBJ whole genome shotgun (WGS) entry which is preliminary data.</text>
</comment>
<reference evidence="1" key="2">
    <citation type="journal article" date="2024" name="Plant">
        <title>Genomic evolution and insights into agronomic trait innovations of Sesamum species.</title>
        <authorList>
            <person name="Miao H."/>
            <person name="Wang L."/>
            <person name="Qu L."/>
            <person name="Liu H."/>
            <person name="Sun Y."/>
            <person name="Le M."/>
            <person name="Wang Q."/>
            <person name="Wei S."/>
            <person name="Zheng Y."/>
            <person name="Lin W."/>
            <person name="Duan Y."/>
            <person name="Cao H."/>
            <person name="Xiong S."/>
            <person name="Wang X."/>
            <person name="Wei L."/>
            <person name="Li C."/>
            <person name="Ma Q."/>
            <person name="Ju M."/>
            <person name="Zhao R."/>
            <person name="Li G."/>
            <person name="Mu C."/>
            <person name="Tian Q."/>
            <person name="Mei H."/>
            <person name="Zhang T."/>
            <person name="Gao T."/>
            <person name="Zhang H."/>
        </authorList>
    </citation>
    <scope>NUCLEOTIDE SEQUENCE</scope>
    <source>
        <strain evidence="1">KEN1</strain>
    </source>
</reference>
<dbReference type="AlphaFoldDB" id="A0AAW2Y9G4"/>
<evidence type="ECO:0000313" key="1">
    <source>
        <dbReference type="EMBL" id="KAL0462417.1"/>
    </source>
</evidence>
<proteinExistence type="predicted"/>
<accession>A0AAW2Y9G4</accession>
<protein>
    <submittedName>
        <fullName evidence="1">Uncharacterized protein</fullName>
    </submittedName>
</protein>
<sequence length="86" mass="9771">MERHAPASQVDKFCRFHNDYGTVRRNADTLKMNRKAHPETDICKNTFAGRRPGALALPKEGPGQNLQPRMVLQGRSQANLREQGRE</sequence>
<name>A0AAW2Y9G4_9LAMI</name>
<gene>
    <name evidence="1" type="ORF">Slati_0129300</name>
</gene>
<organism evidence="1">
    <name type="scientific">Sesamum latifolium</name>
    <dbReference type="NCBI Taxonomy" id="2727402"/>
    <lineage>
        <taxon>Eukaryota</taxon>
        <taxon>Viridiplantae</taxon>
        <taxon>Streptophyta</taxon>
        <taxon>Embryophyta</taxon>
        <taxon>Tracheophyta</taxon>
        <taxon>Spermatophyta</taxon>
        <taxon>Magnoliopsida</taxon>
        <taxon>eudicotyledons</taxon>
        <taxon>Gunneridae</taxon>
        <taxon>Pentapetalae</taxon>
        <taxon>asterids</taxon>
        <taxon>lamiids</taxon>
        <taxon>Lamiales</taxon>
        <taxon>Pedaliaceae</taxon>
        <taxon>Sesamum</taxon>
    </lineage>
</organism>
<dbReference type="EMBL" id="JACGWN010000001">
    <property type="protein sequence ID" value="KAL0462417.1"/>
    <property type="molecule type" value="Genomic_DNA"/>
</dbReference>
<reference evidence="1" key="1">
    <citation type="submission" date="2020-06" db="EMBL/GenBank/DDBJ databases">
        <authorList>
            <person name="Li T."/>
            <person name="Hu X."/>
            <person name="Zhang T."/>
            <person name="Song X."/>
            <person name="Zhang H."/>
            <person name="Dai N."/>
            <person name="Sheng W."/>
            <person name="Hou X."/>
            <person name="Wei L."/>
        </authorList>
    </citation>
    <scope>NUCLEOTIDE SEQUENCE</scope>
    <source>
        <strain evidence="1">KEN1</strain>
        <tissue evidence="1">Leaf</tissue>
    </source>
</reference>